<dbReference type="EMBL" id="CP109441">
    <property type="protein sequence ID" value="WUV42269.1"/>
    <property type="molecule type" value="Genomic_DNA"/>
</dbReference>
<evidence type="ECO:0000313" key="7">
    <source>
        <dbReference type="EMBL" id="WUV42269.1"/>
    </source>
</evidence>
<evidence type="ECO:0000256" key="2">
    <source>
        <dbReference type="ARBA" id="ARBA00023125"/>
    </source>
</evidence>
<dbReference type="InterPro" id="IPR009057">
    <property type="entry name" value="Homeodomain-like_sf"/>
</dbReference>
<dbReference type="Proteomes" id="UP001432062">
    <property type="component" value="Chromosome"/>
</dbReference>
<dbReference type="SUPFAM" id="SSF48498">
    <property type="entry name" value="Tetracyclin repressor-like, C-terminal domain"/>
    <property type="match status" value="1"/>
</dbReference>
<proteinExistence type="predicted"/>
<dbReference type="PANTHER" id="PTHR30055">
    <property type="entry name" value="HTH-TYPE TRANSCRIPTIONAL REGULATOR RUTR"/>
    <property type="match status" value="1"/>
</dbReference>
<name>A0ABZ1YGE4_9NOCA</name>
<dbReference type="RefSeq" id="WP_329405101.1">
    <property type="nucleotide sequence ID" value="NZ_CP109441.1"/>
</dbReference>
<evidence type="ECO:0000256" key="4">
    <source>
        <dbReference type="PROSITE-ProRule" id="PRU00335"/>
    </source>
</evidence>
<keyword evidence="1" id="KW-0805">Transcription regulation</keyword>
<dbReference type="Gene3D" id="1.10.357.10">
    <property type="entry name" value="Tetracycline Repressor, domain 2"/>
    <property type="match status" value="1"/>
</dbReference>
<sequence>MDANGGESTVTESRTAPDRPRRRYAPRLPPEERRVQLLDAAYAVLSRVELHQLSMEAVAQEAGVGKPVLYTVFKTRAELVAALLERERERGLEQVAATLPTDLLDADPVTAASATVEAFVGVALENPTRWRLILATPGSAPDEYRAALADSRTGVFAQAESLVSMGIALDPRWAGMDSALLTNAVLSVAEMLGRLAVSAPDEYPRERLEGFVRSIVQLLVGAPAAQSTE</sequence>
<accession>A0ABZ1YGE4</accession>
<dbReference type="PROSITE" id="PS50977">
    <property type="entry name" value="HTH_TETR_2"/>
    <property type="match status" value="1"/>
</dbReference>
<dbReference type="Pfam" id="PF00440">
    <property type="entry name" value="TetR_N"/>
    <property type="match status" value="1"/>
</dbReference>
<evidence type="ECO:0000313" key="8">
    <source>
        <dbReference type="Proteomes" id="UP001432062"/>
    </source>
</evidence>
<keyword evidence="8" id="KW-1185">Reference proteome</keyword>
<reference evidence="7" key="1">
    <citation type="submission" date="2022-10" db="EMBL/GenBank/DDBJ databases">
        <title>The complete genomes of actinobacterial strains from the NBC collection.</title>
        <authorList>
            <person name="Joergensen T.S."/>
            <person name="Alvarez Arevalo M."/>
            <person name="Sterndorff E.B."/>
            <person name="Faurdal D."/>
            <person name="Vuksanovic O."/>
            <person name="Mourched A.-S."/>
            <person name="Charusanti P."/>
            <person name="Shaw S."/>
            <person name="Blin K."/>
            <person name="Weber T."/>
        </authorList>
    </citation>
    <scope>NUCLEOTIDE SEQUENCE</scope>
    <source>
        <strain evidence="7">NBC_01482</strain>
    </source>
</reference>
<dbReference type="SUPFAM" id="SSF46689">
    <property type="entry name" value="Homeodomain-like"/>
    <property type="match status" value="1"/>
</dbReference>
<dbReference type="InterPro" id="IPR050109">
    <property type="entry name" value="HTH-type_TetR-like_transc_reg"/>
</dbReference>
<feature type="compositionally biased region" description="Polar residues" evidence="5">
    <location>
        <begin position="1"/>
        <end position="13"/>
    </location>
</feature>
<dbReference type="PANTHER" id="PTHR30055:SF234">
    <property type="entry name" value="HTH-TYPE TRANSCRIPTIONAL REGULATOR BETI"/>
    <property type="match status" value="1"/>
</dbReference>
<keyword evidence="2 4" id="KW-0238">DNA-binding</keyword>
<evidence type="ECO:0000259" key="6">
    <source>
        <dbReference type="PROSITE" id="PS50977"/>
    </source>
</evidence>
<dbReference type="InterPro" id="IPR001647">
    <property type="entry name" value="HTH_TetR"/>
</dbReference>
<protein>
    <submittedName>
        <fullName evidence="7">TetR/AcrR family transcriptional regulator</fullName>
    </submittedName>
</protein>
<feature type="region of interest" description="Disordered" evidence="5">
    <location>
        <begin position="1"/>
        <end position="30"/>
    </location>
</feature>
<gene>
    <name evidence="7" type="ORF">OG563_23630</name>
</gene>
<feature type="domain" description="HTH tetR-type" evidence="6">
    <location>
        <begin position="31"/>
        <end position="91"/>
    </location>
</feature>
<evidence type="ECO:0000256" key="5">
    <source>
        <dbReference type="SAM" id="MobiDB-lite"/>
    </source>
</evidence>
<keyword evidence="3" id="KW-0804">Transcription</keyword>
<evidence type="ECO:0000256" key="1">
    <source>
        <dbReference type="ARBA" id="ARBA00023015"/>
    </source>
</evidence>
<evidence type="ECO:0000256" key="3">
    <source>
        <dbReference type="ARBA" id="ARBA00023163"/>
    </source>
</evidence>
<dbReference type="InterPro" id="IPR036271">
    <property type="entry name" value="Tet_transcr_reg_TetR-rel_C_sf"/>
</dbReference>
<organism evidence="7 8">
    <name type="scientific">Nocardia vinacea</name>
    <dbReference type="NCBI Taxonomy" id="96468"/>
    <lineage>
        <taxon>Bacteria</taxon>
        <taxon>Bacillati</taxon>
        <taxon>Actinomycetota</taxon>
        <taxon>Actinomycetes</taxon>
        <taxon>Mycobacteriales</taxon>
        <taxon>Nocardiaceae</taxon>
        <taxon>Nocardia</taxon>
    </lineage>
</organism>
<feature type="DNA-binding region" description="H-T-H motif" evidence="4">
    <location>
        <begin position="54"/>
        <end position="73"/>
    </location>
</feature>